<dbReference type="AlphaFoldDB" id="A0A0F9PX79"/>
<gene>
    <name evidence="1" type="ORF">LCGC14_0775450</name>
</gene>
<accession>A0A0F9PX79</accession>
<reference evidence="1" key="1">
    <citation type="journal article" date="2015" name="Nature">
        <title>Complex archaea that bridge the gap between prokaryotes and eukaryotes.</title>
        <authorList>
            <person name="Spang A."/>
            <person name="Saw J.H."/>
            <person name="Jorgensen S.L."/>
            <person name="Zaremba-Niedzwiedzka K."/>
            <person name="Martijn J."/>
            <person name="Lind A.E."/>
            <person name="van Eijk R."/>
            <person name="Schleper C."/>
            <person name="Guy L."/>
            <person name="Ettema T.J."/>
        </authorList>
    </citation>
    <scope>NUCLEOTIDE SEQUENCE</scope>
</reference>
<proteinExistence type="predicted"/>
<name>A0A0F9PX79_9ZZZZ</name>
<evidence type="ECO:0000313" key="1">
    <source>
        <dbReference type="EMBL" id="KKN36255.1"/>
    </source>
</evidence>
<protein>
    <submittedName>
        <fullName evidence="1">Uncharacterized protein</fullName>
    </submittedName>
</protein>
<dbReference type="EMBL" id="LAZR01001978">
    <property type="protein sequence ID" value="KKN36255.1"/>
    <property type="molecule type" value="Genomic_DNA"/>
</dbReference>
<comment type="caution">
    <text evidence="1">The sequence shown here is derived from an EMBL/GenBank/DDBJ whole genome shotgun (WGS) entry which is preliminary data.</text>
</comment>
<organism evidence="1">
    <name type="scientific">marine sediment metagenome</name>
    <dbReference type="NCBI Taxonomy" id="412755"/>
    <lineage>
        <taxon>unclassified sequences</taxon>
        <taxon>metagenomes</taxon>
        <taxon>ecological metagenomes</taxon>
    </lineage>
</organism>
<sequence length="70" mass="7761">MIWLGMIGLALVLTYVHIKYRLLPPEGLGQSGIFIEDTAEQVNLNEIIDDVMAQRVMDGRSCLVDKDKGG</sequence>